<dbReference type="GO" id="GO:0045429">
    <property type="term" value="P:positive regulation of nitric oxide biosynthetic process"/>
    <property type="evidence" value="ECO:0007669"/>
    <property type="project" value="TreeGrafter"/>
</dbReference>
<organism evidence="4 5">
    <name type="scientific">Melittangium boletus DSM 14713</name>
    <dbReference type="NCBI Taxonomy" id="1294270"/>
    <lineage>
        <taxon>Bacteria</taxon>
        <taxon>Pseudomonadati</taxon>
        <taxon>Myxococcota</taxon>
        <taxon>Myxococcia</taxon>
        <taxon>Myxococcales</taxon>
        <taxon>Cystobacterineae</taxon>
        <taxon>Archangiaceae</taxon>
        <taxon>Melittangium</taxon>
    </lineage>
</organism>
<proteinExistence type="inferred from homology"/>
<dbReference type="GO" id="GO:0016597">
    <property type="term" value="F:amino acid binding"/>
    <property type="evidence" value="ECO:0007669"/>
    <property type="project" value="TreeGrafter"/>
</dbReference>
<dbReference type="GO" id="GO:0016740">
    <property type="term" value="F:transferase activity"/>
    <property type="evidence" value="ECO:0007669"/>
    <property type="project" value="UniProtKB-KW"/>
</dbReference>
<dbReference type="GO" id="GO:0006525">
    <property type="term" value="P:arginine metabolic process"/>
    <property type="evidence" value="ECO:0007669"/>
    <property type="project" value="TreeGrafter"/>
</dbReference>
<dbReference type="Proteomes" id="UP000217289">
    <property type="component" value="Chromosome"/>
</dbReference>
<dbReference type="SUPFAM" id="SSF55909">
    <property type="entry name" value="Pentein"/>
    <property type="match status" value="1"/>
</dbReference>
<evidence type="ECO:0000256" key="2">
    <source>
        <dbReference type="ARBA" id="ARBA00022801"/>
    </source>
</evidence>
<dbReference type="EMBL" id="CP022163">
    <property type="protein sequence ID" value="ATB33180.1"/>
    <property type="molecule type" value="Genomic_DNA"/>
</dbReference>
<name>A0A250IPK7_9BACT</name>
<feature type="active site" description="Nucleophile" evidence="3">
    <location>
        <position position="286"/>
    </location>
</feature>
<evidence type="ECO:0000256" key="1">
    <source>
        <dbReference type="ARBA" id="ARBA00008532"/>
    </source>
</evidence>
<dbReference type="InterPro" id="IPR033199">
    <property type="entry name" value="DDAH-like"/>
</dbReference>
<keyword evidence="2" id="KW-0378">Hydrolase</keyword>
<dbReference type="AlphaFoldDB" id="A0A250IPK7"/>
<gene>
    <name evidence="4" type="ORF">MEBOL_006669</name>
</gene>
<dbReference type="PANTHER" id="PTHR12737">
    <property type="entry name" value="DIMETHYLARGININE DIMETHYLAMINOHYDROLASE"/>
    <property type="match status" value="1"/>
</dbReference>
<evidence type="ECO:0000313" key="4">
    <source>
        <dbReference type="EMBL" id="ATB33180.1"/>
    </source>
</evidence>
<dbReference type="GO" id="GO:0000052">
    <property type="term" value="P:citrulline metabolic process"/>
    <property type="evidence" value="ECO:0007669"/>
    <property type="project" value="TreeGrafter"/>
</dbReference>
<dbReference type="Gene3D" id="3.75.10.10">
    <property type="entry name" value="L-arginine/glycine Amidinotransferase, Chain A"/>
    <property type="match status" value="1"/>
</dbReference>
<sequence length="305" mass="33622">MDIRQEEGSAAGRTFVVSQLECVRDEAHARDADCAFRVSWVINPHMRVGPVDMTAAYEEHRVLREAMRREGATLIELPFVHGAFDSVFAKDNALLVERGGRRRALLASYLHGERGQEQRMRAVALEAQGFELHGPPSVHFEGGDVAMLPEGQGLLLGHGQRSDVRTATELERFLEVPVTPLELTDPALYHLDVALTVLEDGTALVYPEAFTRESFLRLERAPGIRRIVPIPRDEALRFSLNMVECGRSVLIPCRAPVTEQAVRDAGKQPVHVPLEQFHLGGGSAACLVAAVHRLERPVPSALARG</sequence>
<dbReference type="GO" id="GO:0016403">
    <property type="term" value="F:dimethylargininase activity"/>
    <property type="evidence" value="ECO:0007669"/>
    <property type="project" value="TreeGrafter"/>
</dbReference>
<protein>
    <submittedName>
        <fullName evidence="4">Amidinotransferase</fullName>
    </submittedName>
</protein>
<dbReference type="PANTHER" id="PTHR12737:SF9">
    <property type="entry name" value="DIMETHYLARGININASE"/>
    <property type="match status" value="1"/>
</dbReference>
<dbReference type="KEGG" id="mbd:MEBOL_006669"/>
<reference evidence="4 5" key="1">
    <citation type="submission" date="2017-06" db="EMBL/GenBank/DDBJ databases">
        <authorList>
            <person name="Kim H.J."/>
            <person name="Triplett B.A."/>
        </authorList>
    </citation>
    <scope>NUCLEOTIDE SEQUENCE [LARGE SCALE GENOMIC DNA]</scope>
    <source>
        <strain evidence="4 5">DSM 14713</strain>
    </source>
</reference>
<comment type="similarity">
    <text evidence="1">Belongs to the DDAH family.</text>
</comment>
<keyword evidence="4" id="KW-0808">Transferase</keyword>
<dbReference type="OrthoDB" id="9814070at2"/>
<evidence type="ECO:0000313" key="5">
    <source>
        <dbReference type="Proteomes" id="UP000217289"/>
    </source>
</evidence>
<evidence type="ECO:0000256" key="3">
    <source>
        <dbReference type="PIRSR" id="PIRSR633199-1"/>
    </source>
</evidence>
<dbReference type="Pfam" id="PF19420">
    <property type="entry name" value="DDAH_eukar"/>
    <property type="match status" value="1"/>
</dbReference>
<dbReference type="RefSeq" id="WP_095981260.1">
    <property type="nucleotide sequence ID" value="NZ_CP022163.1"/>
</dbReference>
<feature type="active site" description="Proton donor" evidence="3">
    <location>
        <position position="190"/>
    </location>
</feature>
<accession>A0A250IPK7</accession>
<keyword evidence="5" id="KW-1185">Reference proteome</keyword>